<reference evidence="2" key="1">
    <citation type="submission" date="2020-06" db="EMBL/GenBank/DDBJ databases">
        <authorList>
            <person name="Li T."/>
            <person name="Hu X."/>
            <person name="Zhang T."/>
            <person name="Song X."/>
            <person name="Zhang H."/>
            <person name="Dai N."/>
            <person name="Sheng W."/>
            <person name="Hou X."/>
            <person name="Wei L."/>
        </authorList>
    </citation>
    <scope>NUCLEOTIDE SEQUENCE</scope>
    <source>
        <strain evidence="2">KEN1</strain>
        <tissue evidence="2">Leaf</tissue>
    </source>
</reference>
<reference evidence="2" key="2">
    <citation type="journal article" date="2024" name="Plant">
        <title>Genomic evolution and insights into agronomic trait innovations of Sesamum species.</title>
        <authorList>
            <person name="Miao H."/>
            <person name="Wang L."/>
            <person name="Qu L."/>
            <person name="Liu H."/>
            <person name="Sun Y."/>
            <person name="Le M."/>
            <person name="Wang Q."/>
            <person name="Wei S."/>
            <person name="Zheng Y."/>
            <person name="Lin W."/>
            <person name="Duan Y."/>
            <person name="Cao H."/>
            <person name="Xiong S."/>
            <person name="Wang X."/>
            <person name="Wei L."/>
            <person name="Li C."/>
            <person name="Ma Q."/>
            <person name="Ju M."/>
            <person name="Zhao R."/>
            <person name="Li G."/>
            <person name="Mu C."/>
            <person name="Tian Q."/>
            <person name="Mei H."/>
            <person name="Zhang T."/>
            <person name="Gao T."/>
            <person name="Zhang H."/>
        </authorList>
    </citation>
    <scope>NUCLEOTIDE SEQUENCE</scope>
    <source>
        <strain evidence="2">KEN1</strain>
    </source>
</reference>
<feature type="non-terminal residue" evidence="2">
    <location>
        <position position="1"/>
    </location>
</feature>
<dbReference type="AlphaFoldDB" id="A0AAW2WRX3"/>
<dbReference type="SUPFAM" id="SSF53474">
    <property type="entry name" value="alpha/beta-Hydrolases"/>
    <property type="match status" value="1"/>
</dbReference>
<gene>
    <name evidence="2" type="ORF">Slati_2202600</name>
</gene>
<feature type="region of interest" description="Disordered" evidence="1">
    <location>
        <begin position="1"/>
        <end position="25"/>
    </location>
</feature>
<dbReference type="InterPro" id="IPR029058">
    <property type="entry name" value="AB_hydrolase_fold"/>
</dbReference>
<dbReference type="PANTHER" id="PTHR11005">
    <property type="entry name" value="LYSOSOMAL ACID LIPASE-RELATED"/>
    <property type="match status" value="1"/>
</dbReference>
<accession>A0AAW2WRX3</accession>
<dbReference type="EMBL" id="JACGWN010000007">
    <property type="protein sequence ID" value="KAL0444799.1"/>
    <property type="molecule type" value="Genomic_DNA"/>
</dbReference>
<name>A0AAW2WRX3_9LAMI</name>
<protein>
    <submittedName>
        <fullName evidence="2">Triacylglycerol lipase 2</fullName>
    </submittedName>
</protein>
<dbReference type="Gene3D" id="3.40.50.1820">
    <property type="entry name" value="alpha/beta hydrolase"/>
    <property type="match status" value="1"/>
</dbReference>
<comment type="caution">
    <text evidence="2">The sequence shown here is derived from an EMBL/GenBank/DDBJ whole genome shotgun (WGS) entry which is preliminary data.</text>
</comment>
<sequence>IRQGTIAMYDYGSDDDNNKHYGQTTPPDYNMTSIPSDLHLFLSYGGEDLLSDVKDVQTLIDALSDHDPDKLVLQYIKDYAHLDFVYGVNAKQVVYDPLITFFRLN</sequence>
<proteinExistence type="predicted"/>
<evidence type="ECO:0000313" key="2">
    <source>
        <dbReference type="EMBL" id="KAL0444799.1"/>
    </source>
</evidence>
<evidence type="ECO:0000256" key="1">
    <source>
        <dbReference type="SAM" id="MobiDB-lite"/>
    </source>
</evidence>
<organism evidence="2">
    <name type="scientific">Sesamum latifolium</name>
    <dbReference type="NCBI Taxonomy" id="2727402"/>
    <lineage>
        <taxon>Eukaryota</taxon>
        <taxon>Viridiplantae</taxon>
        <taxon>Streptophyta</taxon>
        <taxon>Embryophyta</taxon>
        <taxon>Tracheophyta</taxon>
        <taxon>Spermatophyta</taxon>
        <taxon>Magnoliopsida</taxon>
        <taxon>eudicotyledons</taxon>
        <taxon>Gunneridae</taxon>
        <taxon>Pentapetalae</taxon>
        <taxon>asterids</taxon>
        <taxon>lamiids</taxon>
        <taxon>Lamiales</taxon>
        <taxon>Pedaliaceae</taxon>
        <taxon>Sesamum</taxon>
    </lineage>
</organism>